<accession>A0A5S5DRK4</accession>
<dbReference type="AlphaFoldDB" id="A0A5S5DRK4"/>
<dbReference type="EMBL" id="VNHX01000003">
    <property type="protein sequence ID" value="TYP97269.1"/>
    <property type="molecule type" value="Genomic_DNA"/>
</dbReference>
<evidence type="ECO:0000313" key="1">
    <source>
        <dbReference type="EMBL" id="TYP97269.1"/>
    </source>
</evidence>
<dbReference type="Proteomes" id="UP000325105">
    <property type="component" value="Unassembled WGS sequence"/>
</dbReference>
<dbReference type="RefSeq" id="WP_148907653.1">
    <property type="nucleotide sequence ID" value="NZ_VNHX01000003.1"/>
</dbReference>
<reference evidence="1 2" key="1">
    <citation type="submission" date="2019-07" db="EMBL/GenBank/DDBJ databases">
        <title>Genomic Encyclopedia of Archaeal and Bacterial Type Strains, Phase II (KMG-II): from individual species to whole genera.</title>
        <authorList>
            <person name="Goeker M."/>
        </authorList>
    </citation>
    <scope>NUCLEOTIDE SEQUENCE [LARGE SCALE GENOMIC DNA]</scope>
    <source>
        <strain evidence="1 2">DSM 18850</strain>
    </source>
</reference>
<protein>
    <submittedName>
        <fullName evidence="1">Uncharacterized protein YdeI (YjbR/CyaY-like superfamily)</fullName>
    </submittedName>
</protein>
<evidence type="ECO:0000313" key="2">
    <source>
        <dbReference type="Proteomes" id="UP000325105"/>
    </source>
</evidence>
<dbReference type="Pfam" id="PF13376">
    <property type="entry name" value="OmdA"/>
    <property type="match status" value="1"/>
</dbReference>
<keyword evidence="2" id="KW-1185">Reference proteome</keyword>
<dbReference type="OrthoDB" id="9796999at2"/>
<proteinExistence type="predicted"/>
<sequence length="196" mass="22779">MNEIDIFYPTSQAAWRQWLVKYHLSKSAVWLVFYRKSSNKPSLTWSEAVDVALCFGWIDSKKVKIDNEASRQLFSRRKPQSTWSKINKEKVQRLIAEGQMEAAGYESIEIARQNGSWTLLDEVEELKIPDDLEIAFARYEGAKDYFLGLSKTAKKRVLQWVVLARRPETRQKRITEIAELAADNKLPRAVDDRLNV</sequence>
<organism evidence="1 2">
    <name type="scientific">Sphingobacterium allocomposti</name>
    <dbReference type="NCBI Taxonomy" id="415956"/>
    <lineage>
        <taxon>Bacteria</taxon>
        <taxon>Pseudomonadati</taxon>
        <taxon>Bacteroidota</taxon>
        <taxon>Sphingobacteriia</taxon>
        <taxon>Sphingobacteriales</taxon>
        <taxon>Sphingobacteriaceae</taxon>
        <taxon>Sphingobacterium</taxon>
    </lineage>
</organism>
<comment type="caution">
    <text evidence="1">The sequence shown here is derived from an EMBL/GenBank/DDBJ whole genome shotgun (WGS) entry which is preliminary data.</text>
</comment>
<gene>
    <name evidence="1" type="ORF">BC792_103196</name>
</gene>
<name>A0A5S5DRK4_9SPHI</name>